<evidence type="ECO:0000259" key="4">
    <source>
        <dbReference type="Pfam" id="PF11954"/>
    </source>
</evidence>
<evidence type="ECO:0000256" key="1">
    <source>
        <dbReference type="SAM" id="MobiDB-lite"/>
    </source>
</evidence>
<proteinExistence type="predicted"/>
<protein>
    <submittedName>
        <fullName evidence="5">Serine hydrolase</fullName>
    </submittedName>
</protein>
<keyword evidence="6" id="KW-1185">Reference proteome</keyword>
<organism evidence="5 6">
    <name type="scientific">Pseudonocardia yuanmonensis</name>
    <dbReference type="NCBI Taxonomy" id="1095914"/>
    <lineage>
        <taxon>Bacteria</taxon>
        <taxon>Bacillati</taxon>
        <taxon>Actinomycetota</taxon>
        <taxon>Actinomycetes</taxon>
        <taxon>Pseudonocardiales</taxon>
        <taxon>Pseudonocardiaceae</taxon>
        <taxon>Pseudonocardia</taxon>
    </lineage>
</organism>
<dbReference type="Gene3D" id="3.40.710.10">
    <property type="entry name" value="DD-peptidase/beta-lactamase superfamily"/>
    <property type="match status" value="1"/>
</dbReference>
<reference evidence="6" key="1">
    <citation type="journal article" date="2019" name="Int. J. Syst. Evol. Microbiol.">
        <title>The Global Catalogue of Microorganisms (GCM) 10K type strain sequencing project: providing services to taxonomists for standard genome sequencing and annotation.</title>
        <authorList>
            <consortium name="The Broad Institute Genomics Platform"/>
            <consortium name="The Broad Institute Genome Sequencing Center for Infectious Disease"/>
            <person name="Wu L."/>
            <person name="Ma J."/>
        </authorList>
    </citation>
    <scope>NUCLEOTIDE SEQUENCE [LARGE SCALE GENOMIC DNA]</scope>
    <source>
        <strain evidence="6">JCM 18055</strain>
    </source>
</reference>
<dbReference type="Proteomes" id="UP001500325">
    <property type="component" value="Unassembled WGS sequence"/>
</dbReference>
<dbReference type="InterPro" id="IPR001466">
    <property type="entry name" value="Beta-lactam-related"/>
</dbReference>
<dbReference type="Gene3D" id="2.40.128.600">
    <property type="match status" value="1"/>
</dbReference>
<name>A0ABP8VVG2_9PSEU</name>
<dbReference type="EMBL" id="BAABIC010000001">
    <property type="protein sequence ID" value="GAA4673762.1"/>
    <property type="molecule type" value="Genomic_DNA"/>
</dbReference>
<feature type="compositionally biased region" description="Polar residues" evidence="1">
    <location>
        <begin position="32"/>
        <end position="46"/>
    </location>
</feature>
<keyword evidence="5" id="KW-0378">Hydrolase</keyword>
<dbReference type="InterPro" id="IPR050491">
    <property type="entry name" value="AmpC-like"/>
</dbReference>
<sequence length="545" mass="57617">MTTRPSRIHRGPVVLAAVAVLALAAAGCTDTATSSSAVPTSGTRSLLPQPPGPTARLGEQQVDTAVGQLDSIVQDAMSRTGVPGVAVAVVYRDQVVYSKGFGVREVGKPDAVDPDTVFQVASVSKPVASTIVAGVVGRKTIAWDDPVIKYNPSFSLRDPFVTANASFADLMSHRSGLYTGAGDLLEDLGFDQDYILPRLNQQPLDAFRASYNYSNFGYTEGGVAAADAAKQSWDALAQDTLFGPLGMTSSSYEHSVYESRPNKALIHVREDGANGATWQAKYLRDADAEAPAGGLSSSVRDMAQFIRLQLGAGKFGGTQVIDPAALQETHIPHQDLHTPQQPGARTQFYGLGWNVSYDDQGRLRLDHSGAFALGAATNVALLPVEQLGIVTFTNGYPIGVPEAVNNAFFDAAQNGRPTVDWLGFYGKALAASEEQPPNPYDTAPAHPKPPQALTAYTGTYDSPYYGPLTVAEGNGKLQITMGPPEKPTTFPLTAYDGDTFTFASIGENATGTSGAIFKPGPDGRIDGVTLTFYDQRGLGTFTRGA</sequence>
<evidence type="ECO:0000313" key="5">
    <source>
        <dbReference type="EMBL" id="GAA4673762.1"/>
    </source>
</evidence>
<dbReference type="GO" id="GO:0016787">
    <property type="term" value="F:hydrolase activity"/>
    <property type="evidence" value="ECO:0007669"/>
    <property type="project" value="UniProtKB-KW"/>
</dbReference>
<dbReference type="PROSITE" id="PS51257">
    <property type="entry name" value="PROKAR_LIPOPROTEIN"/>
    <property type="match status" value="1"/>
</dbReference>
<accession>A0ABP8VVG2</accession>
<dbReference type="Pfam" id="PF11954">
    <property type="entry name" value="DUF3471"/>
    <property type="match status" value="1"/>
</dbReference>
<feature type="signal peptide" evidence="2">
    <location>
        <begin position="1"/>
        <end position="24"/>
    </location>
</feature>
<dbReference type="PANTHER" id="PTHR46825:SF15">
    <property type="entry name" value="BETA-LACTAMASE-RELATED DOMAIN-CONTAINING PROTEIN"/>
    <property type="match status" value="1"/>
</dbReference>
<feature type="region of interest" description="Disordered" evidence="1">
    <location>
        <begin position="32"/>
        <end position="55"/>
    </location>
</feature>
<feature type="chain" id="PRO_5045400404" evidence="2">
    <location>
        <begin position="25"/>
        <end position="545"/>
    </location>
</feature>
<dbReference type="InterPro" id="IPR012338">
    <property type="entry name" value="Beta-lactam/transpept-like"/>
</dbReference>
<dbReference type="SUPFAM" id="SSF56601">
    <property type="entry name" value="beta-lactamase/transpeptidase-like"/>
    <property type="match status" value="1"/>
</dbReference>
<dbReference type="PANTHER" id="PTHR46825">
    <property type="entry name" value="D-ALANYL-D-ALANINE-CARBOXYPEPTIDASE/ENDOPEPTIDASE AMPH"/>
    <property type="match status" value="1"/>
</dbReference>
<comment type="caution">
    <text evidence="5">The sequence shown here is derived from an EMBL/GenBank/DDBJ whole genome shotgun (WGS) entry which is preliminary data.</text>
</comment>
<evidence type="ECO:0000313" key="6">
    <source>
        <dbReference type="Proteomes" id="UP001500325"/>
    </source>
</evidence>
<dbReference type="Pfam" id="PF00144">
    <property type="entry name" value="Beta-lactamase"/>
    <property type="match status" value="1"/>
</dbReference>
<gene>
    <name evidence="5" type="ORF">GCM10023215_01590</name>
</gene>
<feature type="domain" description="Beta-lactamase-related" evidence="3">
    <location>
        <begin position="69"/>
        <end position="403"/>
    </location>
</feature>
<feature type="domain" description="Peptidase S12 Pab87-related C-terminal" evidence="4">
    <location>
        <begin position="443"/>
        <end position="531"/>
    </location>
</feature>
<evidence type="ECO:0000256" key="2">
    <source>
        <dbReference type="SAM" id="SignalP"/>
    </source>
</evidence>
<keyword evidence="2" id="KW-0732">Signal</keyword>
<evidence type="ECO:0000259" key="3">
    <source>
        <dbReference type="Pfam" id="PF00144"/>
    </source>
</evidence>
<dbReference type="InterPro" id="IPR021860">
    <property type="entry name" value="Peptidase_S12_Pab87-rel_C"/>
</dbReference>